<evidence type="ECO:0000313" key="1">
    <source>
        <dbReference type="EMBL" id="WGL95064.1"/>
    </source>
</evidence>
<dbReference type="EMBL" id="CP123498">
    <property type="protein sequence ID" value="WGL95064.1"/>
    <property type="molecule type" value="Genomic_DNA"/>
</dbReference>
<organism evidence="1 2">
    <name type="scientific">Arsenophonus nasoniae</name>
    <name type="common">son-killer infecting Nasonia vitripennis</name>
    <dbReference type="NCBI Taxonomy" id="638"/>
    <lineage>
        <taxon>Bacteria</taxon>
        <taxon>Pseudomonadati</taxon>
        <taxon>Pseudomonadota</taxon>
        <taxon>Gammaproteobacteria</taxon>
        <taxon>Enterobacterales</taxon>
        <taxon>Morganellaceae</taxon>
        <taxon>Arsenophonus</taxon>
    </lineage>
</organism>
<dbReference type="Pfam" id="PF19842">
    <property type="entry name" value="YqeC"/>
    <property type="match status" value="1"/>
</dbReference>
<gene>
    <name evidence="1" type="primary">yqeC</name>
    <name evidence="1" type="ORF">QE207_15570</name>
</gene>
<proteinExistence type="predicted"/>
<dbReference type="Proteomes" id="UP001177597">
    <property type="component" value="Chromosome"/>
</dbReference>
<name>A0AA95GDW0_9GAMM</name>
<dbReference type="RefSeq" id="WP_280629136.1">
    <property type="nucleotide sequence ID" value="NZ_CP123498.1"/>
</dbReference>
<protein>
    <submittedName>
        <fullName evidence="1">Selenium cofactor biosynthesis protein YqeC</fullName>
    </submittedName>
</protein>
<reference evidence="1" key="1">
    <citation type="submission" date="2023-04" db="EMBL/GenBank/DDBJ databases">
        <title>Genome dynamics across the evolutionary transition to endosymbiosis.</title>
        <authorList>
            <person name="Siozios S."/>
            <person name="Nadal-Jimenez P."/>
            <person name="Azagi T."/>
            <person name="Sprong H."/>
            <person name="Frost C.L."/>
            <person name="Parratt S.R."/>
            <person name="Taylor G."/>
            <person name="Brettell L."/>
            <person name="Lew K.C."/>
            <person name="Croft L."/>
            <person name="King K.C."/>
            <person name="Brockhurst M.A."/>
            <person name="Hypsa V."/>
            <person name="Novakova E."/>
            <person name="Darby A.C."/>
            <person name="Hurst G.D.D."/>
        </authorList>
    </citation>
    <scope>NUCLEOTIDE SEQUENCE</scope>
    <source>
        <strain evidence="1">AIh</strain>
    </source>
</reference>
<dbReference type="NCBIfam" id="TIGR03172">
    <property type="entry name" value="selenium cofactor biosynthesis protein YqeC"/>
    <property type="match status" value="1"/>
</dbReference>
<sequence length="258" mass="28250">MPQANIPEPLTMFCDGTLNSSSVVISLIGAGGKTSALFWLARQFSALGKKVIITTTTQMYLPEENIPLLICRDPTHLPAAAFTSPISACYAAWQPSSGKVRGFLPQQIDALGQRYYAHILLVEADGSRGLPLKAPALHEPCIPVNSRCVIAVTGGQVLAKPLGPDNVHRWPLFASITQIEPGDKADITLFEHFIRHPAGMFKNVPLHAQRIWLINRFSQSENFITNQLSALLKTTGLDAIWLGAVRESPPIRNVLQRQ</sequence>
<accession>A0AA95GDW0</accession>
<dbReference type="InterPro" id="IPR017587">
    <property type="entry name" value="YqeC"/>
</dbReference>
<evidence type="ECO:0000313" key="2">
    <source>
        <dbReference type="Proteomes" id="UP001177597"/>
    </source>
</evidence>
<dbReference type="AlphaFoldDB" id="A0AA95GDW0"/>